<comment type="caution">
    <text evidence="3">The sequence shown here is derived from an EMBL/GenBank/DDBJ whole genome shotgun (WGS) entry which is preliminary data.</text>
</comment>
<reference evidence="3" key="1">
    <citation type="submission" date="2021-03" db="EMBL/GenBank/DDBJ databases">
        <title>Draft genome sequence of rust myrtle Austropuccinia psidii MF-1, a brazilian biotype.</title>
        <authorList>
            <person name="Quecine M.C."/>
            <person name="Pachon D.M.R."/>
            <person name="Bonatelli M.L."/>
            <person name="Correr F.H."/>
            <person name="Franceschini L.M."/>
            <person name="Leite T.F."/>
            <person name="Margarido G.R.A."/>
            <person name="Almeida C.A."/>
            <person name="Ferrarezi J.A."/>
            <person name="Labate C.A."/>
        </authorList>
    </citation>
    <scope>NUCLEOTIDE SEQUENCE</scope>
    <source>
        <strain evidence="3">MF-1</strain>
    </source>
</reference>
<dbReference type="InterPro" id="IPR036397">
    <property type="entry name" value="RNaseH_sf"/>
</dbReference>
<dbReference type="InterPro" id="IPR012337">
    <property type="entry name" value="RNaseH-like_sf"/>
</dbReference>
<dbReference type="AlphaFoldDB" id="A0A9Q3BZT2"/>
<dbReference type="GO" id="GO:0015074">
    <property type="term" value="P:DNA integration"/>
    <property type="evidence" value="ECO:0007669"/>
    <property type="project" value="InterPro"/>
</dbReference>
<dbReference type="PANTHER" id="PTHR37984">
    <property type="entry name" value="PROTEIN CBG26694"/>
    <property type="match status" value="1"/>
</dbReference>
<dbReference type="InterPro" id="IPR050951">
    <property type="entry name" value="Retrovirus_Pol_polyprotein"/>
</dbReference>
<dbReference type="OrthoDB" id="4779840at2759"/>
<dbReference type="PROSITE" id="PS50994">
    <property type="entry name" value="INTEGRASE"/>
    <property type="match status" value="1"/>
</dbReference>
<evidence type="ECO:0000313" key="4">
    <source>
        <dbReference type="Proteomes" id="UP000765509"/>
    </source>
</evidence>
<dbReference type="EMBL" id="AVOT02003698">
    <property type="protein sequence ID" value="MBW0474318.1"/>
    <property type="molecule type" value="Genomic_DNA"/>
</dbReference>
<dbReference type="InterPro" id="IPR001584">
    <property type="entry name" value="Integrase_cat-core"/>
</dbReference>
<keyword evidence="4" id="KW-1185">Reference proteome</keyword>
<name>A0A9Q3BZT2_9BASI</name>
<dbReference type="PANTHER" id="PTHR37984:SF5">
    <property type="entry name" value="PROTEIN NYNRIN-LIKE"/>
    <property type="match status" value="1"/>
</dbReference>
<dbReference type="GO" id="GO:0003723">
    <property type="term" value="F:RNA binding"/>
    <property type="evidence" value="ECO:0007669"/>
    <property type="project" value="UniProtKB-KW"/>
</dbReference>
<protein>
    <recommendedName>
        <fullName evidence="2">Integrase catalytic domain-containing protein</fullName>
    </recommendedName>
</protein>
<keyword evidence="1" id="KW-0694">RNA-binding</keyword>
<evidence type="ECO:0000313" key="3">
    <source>
        <dbReference type="EMBL" id="MBW0474318.1"/>
    </source>
</evidence>
<sequence>MDTCLLIWNRVISHTGLSKNIIRDRDSKFSSALLTNLQKLLGRKLSFSKAYNSQTHGLPKRMIETLEDMISRVCAYGLEFKDSDGFNYDGCTLIPELELSYKTSIHSSTGKTPPMLEKGWNPKITVDTLKKYLVDIYPAASSFKVLLDKVRNHANQSMTDDFQYSKQNWDKSNKTPELKVGYLILVSTSSFNNIKGPNI</sequence>
<feature type="domain" description="Integrase catalytic" evidence="2">
    <location>
        <begin position="1"/>
        <end position="121"/>
    </location>
</feature>
<gene>
    <name evidence="3" type="ORF">O181_014033</name>
</gene>
<accession>A0A9Q3BZT2</accession>
<proteinExistence type="predicted"/>
<evidence type="ECO:0000259" key="2">
    <source>
        <dbReference type="PROSITE" id="PS50994"/>
    </source>
</evidence>
<dbReference type="GO" id="GO:0005634">
    <property type="term" value="C:nucleus"/>
    <property type="evidence" value="ECO:0007669"/>
    <property type="project" value="UniProtKB-ARBA"/>
</dbReference>
<dbReference type="Proteomes" id="UP000765509">
    <property type="component" value="Unassembled WGS sequence"/>
</dbReference>
<organism evidence="3 4">
    <name type="scientific">Austropuccinia psidii MF-1</name>
    <dbReference type="NCBI Taxonomy" id="1389203"/>
    <lineage>
        <taxon>Eukaryota</taxon>
        <taxon>Fungi</taxon>
        <taxon>Dikarya</taxon>
        <taxon>Basidiomycota</taxon>
        <taxon>Pucciniomycotina</taxon>
        <taxon>Pucciniomycetes</taxon>
        <taxon>Pucciniales</taxon>
        <taxon>Sphaerophragmiaceae</taxon>
        <taxon>Austropuccinia</taxon>
    </lineage>
</organism>
<dbReference type="Gene3D" id="3.30.420.10">
    <property type="entry name" value="Ribonuclease H-like superfamily/Ribonuclease H"/>
    <property type="match status" value="1"/>
</dbReference>
<dbReference type="SUPFAM" id="SSF53098">
    <property type="entry name" value="Ribonuclease H-like"/>
    <property type="match status" value="1"/>
</dbReference>
<evidence type="ECO:0000256" key="1">
    <source>
        <dbReference type="ARBA" id="ARBA00022884"/>
    </source>
</evidence>